<dbReference type="Proteomes" id="UP000578091">
    <property type="component" value="Unassembled WGS sequence"/>
</dbReference>
<feature type="domain" description="Flagellin N-terminal" evidence="6">
    <location>
        <begin position="5"/>
        <end position="141"/>
    </location>
</feature>
<name>A0A853JH54_9GAMM</name>
<evidence type="ECO:0000256" key="5">
    <source>
        <dbReference type="ARBA" id="ARBA00023143"/>
    </source>
</evidence>
<evidence type="ECO:0000256" key="4">
    <source>
        <dbReference type="ARBA" id="ARBA00022525"/>
    </source>
</evidence>
<evidence type="ECO:0000256" key="1">
    <source>
        <dbReference type="ARBA" id="ARBA00004365"/>
    </source>
</evidence>
<comment type="subcellular location">
    <subcellularLocation>
        <location evidence="1">Bacterial flagellum</location>
    </subcellularLocation>
    <subcellularLocation>
        <location evidence="2">Secreted</location>
    </subcellularLocation>
</comment>
<evidence type="ECO:0000313" key="8">
    <source>
        <dbReference type="Proteomes" id="UP000578091"/>
    </source>
</evidence>
<protein>
    <submittedName>
        <fullName evidence="7">Flagellar hook-associated protein FlgL</fullName>
    </submittedName>
</protein>
<dbReference type="SUPFAM" id="SSF64518">
    <property type="entry name" value="Phase 1 flagellin"/>
    <property type="match status" value="1"/>
</dbReference>
<dbReference type="Pfam" id="PF00669">
    <property type="entry name" value="Flagellin_N"/>
    <property type="match status" value="1"/>
</dbReference>
<evidence type="ECO:0000256" key="2">
    <source>
        <dbReference type="ARBA" id="ARBA00004613"/>
    </source>
</evidence>
<sequence>MNVRISTGMMYSQSLASIQSKQASLAKIQQQLSTGQRLVTAKDDPVAAGAAVGLDRALAELERFGSNAANVQNRLGLQENVLAQAGGMMGRVTELTVQANSAGLSDADRAAIAKEIGSIRDGLLDLANSTDGSGRFLFAGAADAAAPFSIVGGSAAYGGDQVQRRVEIAPQMFVADSQPGSEVFMRVRTGDGRVDASPGAANTGTGLLGQFALTDSTAWNGGTHTVSFTAADAYEVRDSAGTVIASGAYVAGESIAFAGVQMRIGGAPAPGDEFSIGPAGTRDVFATLDRLMSTLTDAPTSDQQKAAQQNALQQSMRDVATAQAHLVDARAAGGAQLAAIDTAAELRDSQALTIETTLSGMRDLDYAEAISRFSLEQTALEAAQLSFTQMQRLSLFNMIR</sequence>
<dbReference type="GO" id="GO:0071973">
    <property type="term" value="P:bacterial-type flagellum-dependent cell motility"/>
    <property type="evidence" value="ECO:0007669"/>
    <property type="project" value="InterPro"/>
</dbReference>
<evidence type="ECO:0000313" key="7">
    <source>
        <dbReference type="EMBL" id="NZA27909.1"/>
    </source>
</evidence>
<reference evidence="7 8" key="1">
    <citation type="submission" date="2020-07" db="EMBL/GenBank/DDBJ databases">
        <title>Luteimonas sp. SJ-92.</title>
        <authorList>
            <person name="Huang X.-X."/>
            <person name="Xu L."/>
            <person name="Sun J.-Q."/>
        </authorList>
    </citation>
    <scope>NUCLEOTIDE SEQUENCE [LARGE SCALE GENOMIC DNA]</scope>
    <source>
        <strain evidence="7 8">SJ-92</strain>
    </source>
</reference>
<dbReference type="EMBL" id="JACCKA010000087">
    <property type="protein sequence ID" value="NZA27909.1"/>
    <property type="molecule type" value="Genomic_DNA"/>
</dbReference>
<dbReference type="AlphaFoldDB" id="A0A853JH54"/>
<comment type="similarity">
    <text evidence="3">Belongs to the bacterial flagellin family.</text>
</comment>
<keyword evidence="4" id="KW-0964">Secreted</keyword>
<dbReference type="NCBIfam" id="TIGR02550">
    <property type="entry name" value="flagell_flgL"/>
    <property type="match status" value="1"/>
</dbReference>
<dbReference type="Gene3D" id="1.20.1330.10">
    <property type="entry name" value="f41 fragment of flagellin, N-terminal domain"/>
    <property type="match status" value="1"/>
</dbReference>
<keyword evidence="7" id="KW-0969">Cilium</keyword>
<organism evidence="7 8">
    <name type="scientific">Luteimonas salinisoli</name>
    <dbReference type="NCBI Taxonomy" id="2752307"/>
    <lineage>
        <taxon>Bacteria</taxon>
        <taxon>Pseudomonadati</taxon>
        <taxon>Pseudomonadota</taxon>
        <taxon>Gammaproteobacteria</taxon>
        <taxon>Lysobacterales</taxon>
        <taxon>Lysobacteraceae</taxon>
        <taxon>Luteimonas</taxon>
    </lineage>
</organism>
<proteinExistence type="inferred from homology"/>
<dbReference type="PANTHER" id="PTHR42792:SF1">
    <property type="entry name" value="FLAGELLAR HOOK-ASSOCIATED PROTEIN 3"/>
    <property type="match status" value="1"/>
</dbReference>
<dbReference type="RefSeq" id="WP_180679673.1">
    <property type="nucleotide sequence ID" value="NZ_JACCKA010000087.1"/>
</dbReference>
<accession>A0A853JH54</accession>
<dbReference type="PANTHER" id="PTHR42792">
    <property type="entry name" value="FLAGELLIN"/>
    <property type="match status" value="1"/>
</dbReference>
<dbReference type="InterPro" id="IPR013384">
    <property type="entry name" value="Flagell_FlgL"/>
</dbReference>
<evidence type="ECO:0000256" key="3">
    <source>
        <dbReference type="ARBA" id="ARBA00005709"/>
    </source>
</evidence>
<gene>
    <name evidence="7" type="primary">flgL</name>
    <name evidence="7" type="ORF">H0E84_16135</name>
</gene>
<dbReference type="GO" id="GO:0009424">
    <property type="term" value="C:bacterial-type flagellum hook"/>
    <property type="evidence" value="ECO:0007669"/>
    <property type="project" value="InterPro"/>
</dbReference>
<evidence type="ECO:0000259" key="6">
    <source>
        <dbReference type="Pfam" id="PF00669"/>
    </source>
</evidence>
<keyword evidence="7" id="KW-0282">Flagellum</keyword>
<dbReference type="GO" id="GO:0005576">
    <property type="term" value="C:extracellular region"/>
    <property type="evidence" value="ECO:0007669"/>
    <property type="project" value="UniProtKB-SubCell"/>
</dbReference>
<dbReference type="InterPro" id="IPR001029">
    <property type="entry name" value="Flagellin_N"/>
</dbReference>
<keyword evidence="8" id="KW-1185">Reference proteome</keyword>
<keyword evidence="7" id="KW-0966">Cell projection</keyword>
<keyword evidence="5" id="KW-0975">Bacterial flagellum</keyword>
<dbReference type="GO" id="GO:0005198">
    <property type="term" value="F:structural molecule activity"/>
    <property type="evidence" value="ECO:0007669"/>
    <property type="project" value="InterPro"/>
</dbReference>
<comment type="caution">
    <text evidence="7">The sequence shown here is derived from an EMBL/GenBank/DDBJ whole genome shotgun (WGS) entry which is preliminary data.</text>
</comment>
<dbReference type="InterPro" id="IPR001492">
    <property type="entry name" value="Flagellin"/>
</dbReference>